<evidence type="ECO:0000256" key="2">
    <source>
        <dbReference type="ARBA" id="ARBA00007362"/>
    </source>
</evidence>
<comment type="caution">
    <text evidence="9">The sequence shown here is derived from an EMBL/GenBank/DDBJ whole genome shotgun (WGS) entry which is preliminary data.</text>
</comment>
<dbReference type="PANTHER" id="PTHR32322">
    <property type="entry name" value="INNER MEMBRANE TRANSPORTER"/>
    <property type="match status" value="1"/>
</dbReference>
<feature type="transmembrane region" description="Helical" evidence="7">
    <location>
        <begin position="152"/>
        <end position="168"/>
    </location>
</feature>
<evidence type="ECO:0000256" key="7">
    <source>
        <dbReference type="SAM" id="Phobius"/>
    </source>
</evidence>
<feature type="transmembrane region" description="Helical" evidence="7">
    <location>
        <begin position="212"/>
        <end position="232"/>
    </location>
</feature>
<dbReference type="InterPro" id="IPR050638">
    <property type="entry name" value="AA-Vitamin_Transporters"/>
</dbReference>
<dbReference type="SUPFAM" id="SSF103481">
    <property type="entry name" value="Multidrug resistance efflux transporter EmrE"/>
    <property type="match status" value="2"/>
</dbReference>
<dbReference type="EMBL" id="JBHSMI010000052">
    <property type="protein sequence ID" value="MFC5406207.1"/>
    <property type="molecule type" value="Genomic_DNA"/>
</dbReference>
<keyword evidence="4 7" id="KW-0812">Transmembrane</keyword>
<reference evidence="10" key="1">
    <citation type="journal article" date="2019" name="Int. J. Syst. Evol. Microbiol.">
        <title>The Global Catalogue of Microorganisms (GCM) 10K type strain sequencing project: providing services to taxonomists for standard genome sequencing and annotation.</title>
        <authorList>
            <consortium name="The Broad Institute Genomics Platform"/>
            <consortium name="The Broad Institute Genome Sequencing Center for Infectious Disease"/>
            <person name="Wu L."/>
            <person name="Ma J."/>
        </authorList>
    </citation>
    <scope>NUCLEOTIDE SEQUENCE [LARGE SCALE GENOMIC DNA]</scope>
    <source>
        <strain evidence="10">CGMCC 1.18575</strain>
    </source>
</reference>
<keyword evidence="10" id="KW-1185">Reference proteome</keyword>
<evidence type="ECO:0000256" key="1">
    <source>
        <dbReference type="ARBA" id="ARBA00004651"/>
    </source>
</evidence>
<evidence type="ECO:0000313" key="10">
    <source>
        <dbReference type="Proteomes" id="UP001596113"/>
    </source>
</evidence>
<protein>
    <submittedName>
        <fullName evidence="9">DMT family transporter</fullName>
    </submittedName>
</protein>
<feature type="transmembrane region" description="Helical" evidence="7">
    <location>
        <begin position="244"/>
        <end position="263"/>
    </location>
</feature>
<evidence type="ECO:0000313" key="9">
    <source>
        <dbReference type="EMBL" id="MFC5406207.1"/>
    </source>
</evidence>
<feature type="transmembrane region" description="Helical" evidence="7">
    <location>
        <begin position="34"/>
        <end position="54"/>
    </location>
</feature>
<feature type="transmembrane region" description="Helical" evidence="7">
    <location>
        <begin position="180"/>
        <end position="197"/>
    </location>
</feature>
<evidence type="ECO:0000256" key="5">
    <source>
        <dbReference type="ARBA" id="ARBA00022989"/>
    </source>
</evidence>
<organism evidence="9 10">
    <name type="scientific">Cohnella soli</name>
    <dbReference type="NCBI Taxonomy" id="425005"/>
    <lineage>
        <taxon>Bacteria</taxon>
        <taxon>Bacillati</taxon>
        <taxon>Bacillota</taxon>
        <taxon>Bacilli</taxon>
        <taxon>Bacillales</taxon>
        <taxon>Paenibacillaceae</taxon>
        <taxon>Cohnella</taxon>
    </lineage>
</organism>
<dbReference type="Pfam" id="PF00892">
    <property type="entry name" value="EamA"/>
    <property type="match status" value="2"/>
</dbReference>
<dbReference type="RefSeq" id="WP_378138191.1">
    <property type="nucleotide sequence ID" value="NZ_JBHSMI010000052.1"/>
</dbReference>
<feature type="transmembrane region" description="Helical" evidence="7">
    <location>
        <begin position="66"/>
        <end position="87"/>
    </location>
</feature>
<feature type="domain" description="EamA" evidence="8">
    <location>
        <begin position="7"/>
        <end position="138"/>
    </location>
</feature>
<evidence type="ECO:0000256" key="4">
    <source>
        <dbReference type="ARBA" id="ARBA00022692"/>
    </source>
</evidence>
<evidence type="ECO:0000256" key="3">
    <source>
        <dbReference type="ARBA" id="ARBA00022475"/>
    </source>
</evidence>
<evidence type="ECO:0000256" key="6">
    <source>
        <dbReference type="ARBA" id="ARBA00023136"/>
    </source>
</evidence>
<dbReference type="InterPro" id="IPR037185">
    <property type="entry name" value="EmrE-like"/>
</dbReference>
<feature type="transmembrane region" description="Helical" evidence="7">
    <location>
        <begin position="93"/>
        <end position="115"/>
    </location>
</feature>
<feature type="transmembrane region" description="Helical" evidence="7">
    <location>
        <begin position="122"/>
        <end position="140"/>
    </location>
</feature>
<proteinExistence type="inferred from homology"/>
<feature type="transmembrane region" description="Helical" evidence="7">
    <location>
        <begin position="269"/>
        <end position="287"/>
    </location>
</feature>
<comment type="subcellular location">
    <subcellularLocation>
        <location evidence="1">Cell membrane</location>
        <topology evidence="1">Multi-pass membrane protein</topology>
    </subcellularLocation>
</comment>
<dbReference type="PANTHER" id="PTHR32322:SF18">
    <property type="entry name" value="S-ADENOSYLMETHIONINE_S-ADENOSYLHOMOCYSTEINE TRANSPORTER"/>
    <property type="match status" value="1"/>
</dbReference>
<feature type="domain" description="EamA" evidence="8">
    <location>
        <begin position="149"/>
        <end position="286"/>
    </location>
</feature>
<gene>
    <name evidence="9" type="ORF">ACFPOF_25995</name>
</gene>
<accession>A0ABW0I4J6</accession>
<comment type="similarity">
    <text evidence="2">Belongs to the EamA transporter family.</text>
</comment>
<dbReference type="InterPro" id="IPR000620">
    <property type="entry name" value="EamA_dom"/>
</dbReference>
<dbReference type="Proteomes" id="UP001596113">
    <property type="component" value="Unassembled WGS sequence"/>
</dbReference>
<keyword evidence="5 7" id="KW-1133">Transmembrane helix</keyword>
<evidence type="ECO:0000259" key="8">
    <source>
        <dbReference type="Pfam" id="PF00892"/>
    </source>
</evidence>
<name>A0ABW0I4J6_9BACL</name>
<keyword evidence="3" id="KW-1003">Cell membrane</keyword>
<sequence length="303" mass="32523">MSDRAVVFQLLGVTLLWGGNYVASAYLLTEFSPILLAFLRLTVTLLLLIGVSLWGGGIAKPNRQEWVLLVLIGVTSSLLYQIFYFVGLEHTSAGNAALIIALSPVATSFLARAFLKERMTGFKLIGALVALTGVAIIVLNGGKVTGMSTGDFFILLAMLMLASSVLFIRKATMTMNSRDVTLYATIIGVLLMIPAVGAEQLQSHLHYSDHSYPWVLLIVMALFAQGMAGLWWNHGISKVGASTSAMYMNIPPFVAIVVAYIVLGDPIRLAQLAGGALIVAGVMVSNLKKRSTKFNFYSKASGS</sequence>
<keyword evidence="6 7" id="KW-0472">Membrane</keyword>